<reference evidence="3" key="1">
    <citation type="submission" date="2021-03" db="EMBL/GenBank/DDBJ databases">
        <authorList>
            <person name="Bekaert M."/>
        </authorList>
    </citation>
    <scope>NUCLEOTIDE SEQUENCE</scope>
</reference>
<dbReference type="GO" id="GO:0006513">
    <property type="term" value="P:protein monoubiquitination"/>
    <property type="evidence" value="ECO:0007669"/>
    <property type="project" value="TreeGrafter"/>
</dbReference>
<dbReference type="InterPro" id="IPR000315">
    <property type="entry name" value="Znf_B-box"/>
</dbReference>
<sequence>MTAHIISDSFDILKFIFCRSNLMSMASENHICNLCGEEDVTKFAVVWCADCETFLCKDCKIYHGRIKASKGHQTITLDEYNNLPSFVVDIRSRCKKHDEKCDFYCKFHDDPCCVKCIKDNHKDCRDLDTLVEVLRDIKTSARVSNLDKELNILLENFETQRRSINTEPAWFSTSTLTMNLDGNILSEIKVPGKYTIRAALSNNNIVCTDWHNSYINCFGTNGILLWKNKNKDICEPFGITVDKHGFIFVASRKNYKIVVLSEDGRTCKTILSKENGIVSPIAKNIDKSSSKLMVTNSSHGDAYVFEIEN</sequence>
<proteinExistence type="predicted"/>
<evidence type="ECO:0000256" key="1">
    <source>
        <dbReference type="PROSITE-ProRule" id="PRU00024"/>
    </source>
</evidence>
<dbReference type="InterPro" id="IPR047153">
    <property type="entry name" value="TRIM45/56/19-like"/>
</dbReference>
<comment type="caution">
    <text evidence="3">The sequence shown here is derived from an EMBL/GenBank/DDBJ whole genome shotgun (WGS) entry which is preliminary data.</text>
</comment>
<evidence type="ECO:0000313" key="4">
    <source>
        <dbReference type="Proteomes" id="UP000683360"/>
    </source>
</evidence>
<organism evidence="3 4">
    <name type="scientific">Mytilus edulis</name>
    <name type="common">Blue mussel</name>
    <dbReference type="NCBI Taxonomy" id="6550"/>
    <lineage>
        <taxon>Eukaryota</taxon>
        <taxon>Metazoa</taxon>
        <taxon>Spiralia</taxon>
        <taxon>Lophotrochozoa</taxon>
        <taxon>Mollusca</taxon>
        <taxon>Bivalvia</taxon>
        <taxon>Autobranchia</taxon>
        <taxon>Pteriomorphia</taxon>
        <taxon>Mytilida</taxon>
        <taxon>Mytiloidea</taxon>
        <taxon>Mytilidae</taxon>
        <taxon>Mytilinae</taxon>
        <taxon>Mytilus</taxon>
    </lineage>
</organism>
<dbReference type="InterPro" id="IPR011042">
    <property type="entry name" value="6-blade_b-propeller_TolB-like"/>
</dbReference>
<dbReference type="PANTHER" id="PTHR25462">
    <property type="entry name" value="BONUS, ISOFORM C-RELATED"/>
    <property type="match status" value="1"/>
</dbReference>
<dbReference type="AlphaFoldDB" id="A0A8S3TYR1"/>
<dbReference type="GO" id="GO:0061630">
    <property type="term" value="F:ubiquitin protein ligase activity"/>
    <property type="evidence" value="ECO:0007669"/>
    <property type="project" value="TreeGrafter"/>
</dbReference>
<name>A0A8S3TYR1_MYTED</name>
<dbReference type="OrthoDB" id="6107862at2759"/>
<dbReference type="Proteomes" id="UP000683360">
    <property type="component" value="Unassembled WGS sequence"/>
</dbReference>
<gene>
    <name evidence="3" type="ORF">MEDL_47636</name>
</gene>
<accession>A0A8S3TYR1</accession>
<keyword evidence="1" id="KW-0862">Zinc</keyword>
<dbReference type="PROSITE" id="PS50119">
    <property type="entry name" value="ZF_BBOX"/>
    <property type="match status" value="1"/>
</dbReference>
<keyword evidence="4" id="KW-1185">Reference proteome</keyword>
<dbReference type="GO" id="GO:0008270">
    <property type="term" value="F:zinc ion binding"/>
    <property type="evidence" value="ECO:0007669"/>
    <property type="project" value="UniProtKB-KW"/>
</dbReference>
<feature type="domain" description="B box-type" evidence="2">
    <location>
        <begin position="27"/>
        <end position="77"/>
    </location>
</feature>
<dbReference type="Pfam" id="PF22586">
    <property type="entry name" value="ANCHR-like_BBOX"/>
    <property type="match status" value="1"/>
</dbReference>
<dbReference type="EMBL" id="CAJPWZ010002299">
    <property type="protein sequence ID" value="CAG2235047.1"/>
    <property type="molecule type" value="Genomic_DNA"/>
</dbReference>
<keyword evidence="1" id="KW-0479">Metal-binding</keyword>
<dbReference type="PANTHER" id="PTHR25462:SF229">
    <property type="entry name" value="TRANSCRIPTION INTERMEDIARY FACTOR 1-BETA"/>
    <property type="match status" value="1"/>
</dbReference>
<protein>
    <recommendedName>
        <fullName evidence="2">B box-type domain-containing protein</fullName>
    </recommendedName>
</protein>
<dbReference type="Gene3D" id="2.120.10.30">
    <property type="entry name" value="TolB, C-terminal domain"/>
    <property type="match status" value="1"/>
</dbReference>
<dbReference type="Gene3D" id="3.30.160.60">
    <property type="entry name" value="Classic Zinc Finger"/>
    <property type="match status" value="1"/>
</dbReference>
<evidence type="ECO:0000259" key="2">
    <source>
        <dbReference type="PROSITE" id="PS50119"/>
    </source>
</evidence>
<dbReference type="SUPFAM" id="SSF101898">
    <property type="entry name" value="NHL repeat"/>
    <property type="match status" value="1"/>
</dbReference>
<evidence type="ECO:0000313" key="3">
    <source>
        <dbReference type="EMBL" id="CAG2235047.1"/>
    </source>
</evidence>
<keyword evidence="1" id="KW-0863">Zinc-finger</keyword>